<evidence type="ECO:0000313" key="3">
    <source>
        <dbReference type="Proteomes" id="UP000004416"/>
    </source>
</evidence>
<reference evidence="2 3" key="1">
    <citation type="submission" date="2011-08" db="EMBL/GenBank/DDBJ databases">
        <authorList>
            <person name="Weinstock G."/>
            <person name="Sodergren E."/>
            <person name="Clifton S."/>
            <person name="Fulton L."/>
            <person name="Fulton B."/>
            <person name="Courtney L."/>
            <person name="Fronick C."/>
            <person name="Harrison M."/>
            <person name="Strong C."/>
            <person name="Farmer C."/>
            <person name="Delahaunty K."/>
            <person name="Markovic C."/>
            <person name="Hall O."/>
            <person name="Minx P."/>
            <person name="Tomlinson C."/>
            <person name="Mitreva M."/>
            <person name="Hou S."/>
            <person name="Chen J."/>
            <person name="Wollam A."/>
            <person name="Pepin K.H."/>
            <person name="Johnson M."/>
            <person name="Bhonagiri V."/>
            <person name="Zhang X."/>
            <person name="Suruliraj S."/>
            <person name="Warren W."/>
            <person name="Chinwalla A."/>
            <person name="Mardis E.R."/>
            <person name="Wilson R.K."/>
        </authorList>
    </citation>
    <scope>NUCLEOTIDE SEQUENCE [LARGE SCALE GENOMIC DNA]</scope>
    <source>
        <strain evidence="2 3">DP7</strain>
    </source>
</reference>
<evidence type="ECO:0000259" key="1">
    <source>
        <dbReference type="SMART" id="SM00909"/>
    </source>
</evidence>
<protein>
    <submittedName>
        <fullName evidence="2">Signal peptide protein, YSIRK family</fullName>
    </submittedName>
</protein>
<gene>
    <name evidence="2" type="ORF">HMPREF0322_00062</name>
</gene>
<dbReference type="Pfam" id="PF10646">
    <property type="entry name" value="Germane"/>
    <property type="match status" value="1"/>
</dbReference>
<accession>G9XGJ6</accession>
<dbReference type="PROSITE" id="PS51257">
    <property type="entry name" value="PROKAR_LIPOPROTEIN"/>
    <property type="match status" value="1"/>
</dbReference>
<dbReference type="EMBL" id="AFZX01000004">
    <property type="protein sequence ID" value="EHL09180.1"/>
    <property type="molecule type" value="Genomic_DNA"/>
</dbReference>
<comment type="caution">
    <text evidence="2">The sequence shown here is derived from an EMBL/GenBank/DDBJ whole genome shotgun (WGS) entry which is preliminary data.</text>
</comment>
<organism evidence="2 3">
    <name type="scientific">Desulfitobacterium hafniense DP7</name>
    <dbReference type="NCBI Taxonomy" id="537010"/>
    <lineage>
        <taxon>Bacteria</taxon>
        <taxon>Bacillati</taxon>
        <taxon>Bacillota</taxon>
        <taxon>Clostridia</taxon>
        <taxon>Eubacteriales</taxon>
        <taxon>Desulfitobacteriaceae</taxon>
        <taxon>Desulfitobacterium</taxon>
    </lineage>
</organism>
<evidence type="ECO:0000313" key="2">
    <source>
        <dbReference type="EMBL" id="EHL09180.1"/>
    </source>
</evidence>
<dbReference type="Proteomes" id="UP000004416">
    <property type="component" value="Unassembled WGS sequence"/>
</dbReference>
<dbReference type="SMART" id="SM00909">
    <property type="entry name" value="Germane"/>
    <property type="match status" value="1"/>
</dbReference>
<name>G9XGJ6_DESHA</name>
<dbReference type="HOGENOM" id="CLU_794390_0_0_9"/>
<feature type="domain" description="GerMN" evidence="1">
    <location>
        <begin position="259"/>
        <end position="346"/>
    </location>
</feature>
<dbReference type="AlphaFoldDB" id="G9XGJ6"/>
<dbReference type="InterPro" id="IPR019606">
    <property type="entry name" value="GerMN"/>
</dbReference>
<dbReference type="PATRIC" id="fig|537010.4.peg.55"/>
<proteinExistence type="predicted"/>
<sequence>MGINKEVAIMKKRTLMMGVFSVLLSLIFLGGCGTNQNNPPNEPPNNSEQPAQEDMLANCLAYQENTKYVYEGQGNEYASFTTYVDYFKGDKVQLRTNNGGTETVRVLGLNAGQMIQLLAQGETYYREDLTQSSKLNSNGEVLLKEPLTKGTSWTLADNRKRTITNVDMDLSTPAGAYKVIEVTTEGKDNTIMDYYAPGVGLVKTVYKGSDGYEVTSTLSKLEKNTPLVQQVKIYYPNIDDGKIHTTNIPLSFKTNDITKQIFEDEFKKQAANHGKLIGENVKIKSLYLNQDGRVYVDFTKNFVTEMNAGAGYEGMILQSIVNTLGNYYGASEIYLTIEGEPYASGHIEMKKGEFFKVTMDNVVEG</sequence>